<evidence type="ECO:0000313" key="5">
    <source>
        <dbReference type="Proteomes" id="UP000011991"/>
    </source>
</evidence>
<keyword evidence="1" id="KW-0175">Coiled coil</keyword>
<sequence length="176" mass="19950">MIRVPVDRYHEFVSGVGGLGFAESRREDAQDVTEEYVDVEARVRNNRKLEERIITMLAERTGKLSDVLEIERELARVREEIERMEGRLRLLADRTALATVTINVREEKEYVPPAAPTFSDRVATAFGGSLSSLRQLSENLLIALIALVPWIIVLGIPVTVVTVMVRRRIHTRTAIE</sequence>
<feature type="coiled-coil region" evidence="1">
    <location>
        <begin position="67"/>
        <end position="94"/>
    </location>
</feature>
<proteinExistence type="predicted"/>
<evidence type="ECO:0000259" key="3">
    <source>
        <dbReference type="Pfam" id="PF14257"/>
    </source>
</evidence>
<feature type="domain" description="DUF4349" evidence="3">
    <location>
        <begin position="2"/>
        <end position="161"/>
    </location>
</feature>
<dbReference type="InterPro" id="IPR025645">
    <property type="entry name" value="DUF4349"/>
</dbReference>
<feature type="transmembrane region" description="Helical" evidence="2">
    <location>
        <begin position="140"/>
        <end position="165"/>
    </location>
</feature>
<dbReference type="PATRIC" id="fig|1265738.3.peg.4683"/>
<keyword evidence="2" id="KW-0472">Membrane</keyword>
<evidence type="ECO:0000256" key="2">
    <source>
        <dbReference type="SAM" id="Phobius"/>
    </source>
</evidence>
<keyword evidence="2" id="KW-0812">Transmembrane</keyword>
<accession>M5RG89</accession>
<protein>
    <submittedName>
        <fullName evidence="4">Lipoprotein</fullName>
    </submittedName>
</protein>
<reference evidence="4 5" key="1">
    <citation type="journal article" date="2013" name="Mar. Genomics">
        <title>Expression of sulfatases in Rhodopirellula baltica and the diversity of sulfatases in the genus Rhodopirellula.</title>
        <authorList>
            <person name="Wegner C.E."/>
            <person name="Richter-Heitmann T."/>
            <person name="Klindworth A."/>
            <person name="Klockow C."/>
            <person name="Richter M."/>
            <person name="Achstetter T."/>
            <person name="Glockner F.O."/>
            <person name="Harder J."/>
        </authorList>
    </citation>
    <scope>NUCLEOTIDE SEQUENCE [LARGE SCALE GENOMIC DNA]</scope>
    <source>
        <strain evidence="4 5">SM1</strain>
    </source>
</reference>
<evidence type="ECO:0000313" key="4">
    <source>
        <dbReference type="EMBL" id="EMI18408.1"/>
    </source>
</evidence>
<gene>
    <name evidence="4" type="ORF">RMSM_04664</name>
</gene>
<keyword evidence="2" id="KW-1133">Transmembrane helix</keyword>
<comment type="caution">
    <text evidence="4">The sequence shown here is derived from an EMBL/GenBank/DDBJ whole genome shotgun (WGS) entry which is preliminary data.</text>
</comment>
<dbReference type="Proteomes" id="UP000011991">
    <property type="component" value="Unassembled WGS sequence"/>
</dbReference>
<keyword evidence="5" id="KW-1185">Reference proteome</keyword>
<organism evidence="4 5">
    <name type="scientific">Rhodopirellula maiorica SM1</name>
    <dbReference type="NCBI Taxonomy" id="1265738"/>
    <lineage>
        <taxon>Bacteria</taxon>
        <taxon>Pseudomonadati</taxon>
        <taxon>Planctomycetota</taxon>
        <taxon>Planctomycetia</taxon>
        <taxon>Pirellulales</taxon>
        <taxon>Pirellulaceae</taxon>
        <taxon>Novipirellula</taxon>
    </lineage>
</organism>
<keyword evidence="4" id="KW-0449">Lipoprotein</keyword>
<evidence type="ECO:0000256" key="1">
    <source>
        <dbReference type="SAM" id="Coils"/>
    </source>
</evidence>
<dbReference type="AlphaFoldDB" id="M5RG89"/>
<name>M5RG89_9BACT</name>
<dbReference type="EMBL" id="ANOG01000671">
    <property type="protein sequence ID" value="EMI18408.1"/>
    <property type="molecule type" value="Genomic_DNA"/>
</dbReference>
<dbReference type="Pfam" id="PF14257">
    <property type="entry name" value="DUF4349"/>
    <property type="match status" value="1"/>
</dbReference>